<accession>A0A2T4Z3V6</accession>
<gene>
    <name evidence="6" type="ORF">C8J48_2895</name>
</gene>
<name>A0A2T4Z3V6_9BACL</name>
<evidence type="ECO:0000256" key="3">
    <source>
        <dbReference type="ARBA" id="ARBA00023136"/>
    </source>
</evidence>
<dbReference type="InterPro" id="IPR006059">
    <property type="entry name" value="SBP"/>
</dbReference>
<protein>
    <submittedName>
        <fullName evidence="6">Carbohydrate ABC transporter substrate-binding protein (CUT1 family)</fullName>
    </submittedName>
</protein>
<comment type="caution">
    <text evidence="6">The sequence shown here is derived from an EMBL/GenBank/DDBJ whole genome shotgun (WGS) entry which is preliminary data.</text>
</comment>
<evidence type="ECO:0000313" key="6">
    <source>
        <dbReference type="EMBL" id="PTM56573.1"/>
    </source>
</evidence>
<dbReference type="Gene3D" id="3.40.190.10">
    <property type="entry name" value="Periplasmic binding protein-like II"/>
    <property type="match status" value="2"/>
</dbReference>
<keyword evidence="2" id="KW-0732">Signal</keyword>
<evidence type="ECO:0000256" key="4">
    <source>
        <dbReference type="ARBA" id="ARBA00023139"/>
    </source>
</evidence>
<sequence length="496" mass="55640">MGKNGKKALTILSTFALLGGTLIGCGQQDASSSEEITIMAALHTPEVPDPKIEEMLEEATGEKIKIQWVPDGSYDEKLSTTFATGTFPQAVYMGNLGVLSQFRDAVSNGQFWEIGPYLDEYEHLNKLDPEVLQNTAVDGKIYGLYQERPLSRQGIIYRKDWADNLGLSAPETTDDLYKMMKAFTNDDPDQNGKNDTIGLTDRNDLIYGAFKTVGSYFGTPNNWGEVDGQLQPEFMHPSYMDTMKFIRQLHKEGLINQDFPVTSKTDQINQFVTGKAGMYIGAMGDVISLYNDAVKINPDIELEVQNRIEGPEGLGIWAIPGYGSVVMFPKSSIKTEEELKRVLAFYDQLMSPELANLMQYGVEGEHHELVEGQAEMTDDQSKIDREVKAYNALVVGGPSTIDMLEPYYKLEVKAKAEELVKDNNEFLIKDPTAPLHSETELKKGTRLQEMIDDATYQFMVGKLDEKGFNKVVENWRKDGGDQIIKEYNEAFKKQSK</sequence>
<dbReference type="Pfam" id="PF01547">
    <property type="entry name" value="SBP_bac_1"/>
    <property type="match status" value="1"/>
</dbReference>
<keyword evidence="4" id="KW-0564">Palmitate</keyword>
<dbReference type="Proteomes" id="UP000241639">
    <property type="component" value="Unassembled WGS sequence"/>
</dbReference>
<keyword evidence="1" id="KW-1003">Cell membrane</keyword>
<dbReference type="EMBL" id="PZZP01000002">
    <property type="protein sequence ID" value="PTM56573.1"/>
    <property type="molecule type" value="Genomic_DNA"/>
</dbReference>
<dbReference type="RefSeq" id="WP_107727903.1">
    <property type="nucleotide sequence ID" value="NZ_PZZP01000002.1"/>
</dbReference>
<dbReference type="OrthoDB" id="9787283at2"/>
<evidence type="ECO:0000256" key="5">
    <source>
        <dbReference type="ARBA" id="ARBA00023288"/>
    </source>
</evidence>
<dbReference type="AlphaFoldDB" id="A0A2T4Z3V6"/>
<dbReference type="CDD" id="cd13580">
    <property type="entry name" value="PBP2_AlgQ_like_1"/>
    <property type="match status" value="1"/>
</dbReference>
<evidence type="ECO:0000313" key="7">
    <source>
        <dbReference type="Proteomes" id="UP000241639"/>
    </source>
</evidence>
<dbReference type="SUPFAM" id="SSF53850">
    <property type="entry name" value="Periplasmic binding protein-like II"/>
    <property type="match status" value="1"/>
</dbReference>
<dbReference type="PANTHER" id="PTHR43649:SF33">
    <property type="entry name" value="POLYGALACTURONAN_RHAMNOGALACTURONAN-BINDING PROTEIN YTCQ"/>
    <property type="match status" value="1"/>
</dbReference>
<organism evidence="6 7">
    <name type="scientific">Desmospora activa DSM 45169</name>
    <dbReference type="NCBI Taxonomy" id="1121389"/>
    <lineage>
        <taxon>Bacteria</taxon>
        <taxon>Bacillati</taxon>
        <taxon>Bacillota</taxon>
        <taxon>Bacilli</taxon>
        <taxon>Bacillales</taxon>
        <taxon>Thermoactinomycetaceae</taxon>
        <taxon>Desmospora</taxon>
    </lineage>
</organism>
<dbReference type="PROSITE" id="PS51257">
    <property type="entry name" value="PROKAR_LIPOPROTEIN"/>
    <property type="match status" value="1"/>
</dbReference>
<dbReference type="InterPro" id="IPR050490">
    <property type="entry name" value="Bact_solute-bd_prot1"/>
</dbReference>
<keyword evidence="3" id="KW-0472">Membrane</keyword>
<evidence type="ECO:0000256" key="2">
    <source>
        <dbReference type="ARBA" id="ARBA00022729"/>
    </source>
</evidence>
<keyword evidence="7" id="KW-1185">Reference proteome</keyword>
<keyword evidence="5" id="KW-0449">Lipoprotein</keyword>
<proteinExistence type="predicted"/>
<reference evidence="6 7" key="1">
    <citation type="submission" date="2018-04" db="EMBL/GenBank/DDBJ databases">
        <title>Genomic Encyclopedia of Archaeal and Bacterial Type Strains, Phase II (KMG-II): from individual species to whole genera.</title>
        <authorList>
            <person name="Goeker M."/>
        </authorList>
    </citation>
    <scope>NUCLEOTIDE SEQUENCE [LARGE SCALE GENOMIC DNA]</scope>
    <source>
        <strain evidence="6 7">DSM 45169</strain>
    </source>
</reference>
<dbReference type="PANTHER" id="PTHR43649">
    <property type="entry name" value="ARABINOSE-BINDING PROTEIN-RELATED"/>
    <property type="match status" value="1"/>
</dbReference>
<evidence type="ECO:0000256" key="1">
    <source>
        <dbReference type="ARBA" id="ARBA00022475"/>
    </source>
</evidence>